<keyword evidence="5 6" id="KW-0472">Membrane</keyword>
<reference evidence="8 9" key="1">
    <citation type="submission" date="2019-02" db="EMBL/GenBank/DDBJ databases">
        <title>Deep-cultivation of Planctomycetes and their phenomic and genomic characterization uncovers novel biology.</title>
        <authorList>
            <person name="Wiegand S."/>
            <person name="Jogler M."/>
            <person name="Boedeker C."/>
            <person name="Pinto D."/>
            <person name="Vollmers J."/>
            <person name="Rivas-Marin E."/>
            <person name="Kohn T."/>
            <person name="Peeters S.H."/>
            <person name="Heuer A."/>
            <person name="Rast P."/>
            <person name="Oberbeckmann S."/>
            <person name="Bunk B."/>
            <person name="Jeske O."/>
            <person name="Meyerdierks A."/>
            <person name="Storesund J.E."/>
            <person name="Kallscheuer N."/>
            <person name="Luecker S."/>
            <person name="Lage O.M."/>
            <person name="Pohl T."/>
            <person name="Merkel B.J."/>
            <person name="Hornburger P."/>
            <person name="Mueller R.-W."/>
            <person name="Bruemmer F."/>
            <person name="Labrenz M."/>
            <person name="Spormann A.M."/>
            <person name="Op Den Camp H."/>
            <person name="Overmann J."/>
            <person name="Amann R."/>
            <person name="Jetten M.S.M."/>
            <person name="Mascher T."/>
            <person name="Medema M.H."/>
            <person name="Devos D.P."/>
            <person name="Kaster A.-K."/>
            <person name="Ovreas L."/>
            <person name="Rohde M."/>
            <person name="Galperin M.Y."/>
            <person name="Jogler C."/>
        </authorList>
    </citation>
    <scope>NUCLEOTIDE SEQUENCE [LARGE SCALE GENOMIC DNA]</scope>
    <source>
        <strain evidence="8 9">Pla100</strain>
    </source>
</reference>
<protein>
    <submittedName>
        <fullName evidence="8">GtrA-like protein</fullName>
    </submittedName>
</protein>
<proteinExistence type="inferred from homology"/>
<dbReference type="GO" id="GO:0005886">
    <property type="term" value="C:plasma membrane"/>
    <property type="evidence" value="ECO:0007669"/>
    <property type="project" value="TreeGrafter"/>
</dbReference>
<evidence type="ECO:0000256" key="2">
    <source>
        <dbReference type="ARBA" id="ARBA00009399"/>
    </source>
</evidence>
<dbReference type="EMBL" id="SJPM01000001">
    <property type="protein sequence ID" value="TWU04112.1"/>
    <property type="molecule type" value="Genomic_DNA"/>
</dbReference>
<evidence type="ECO:0000313" key="9">
    <source>
        <dbReference type="Proteomes" id="UP000316213"/>
    </source>
</evidence>
<dbReference type="AlphaFoldDB" id="A0A5C6AYC5"/>
<dbReference type="PANTHER" id="PTHR38459:SF1">
    <property type="entry name" value="PROPHAGE BACTOPRENOL-LINKED GLUCOSE TRANSLOCASE HOMOLOG"/>
    <property type="match status" value="1"/>
</dbReference>
<keyword evidence="9" id="KW-1185">Reference proteome</keyword>
<evidence type="ECO:0000256" key="5">
    <source>
        <dbReference type="ARBA" id="ARBA00023136"/>
    </source>
</evidence>
<accession>A0A5C6AYC5</accession>
<name>A0A5C6AYC5_9BACT</name>
<dbReference type="GO" id="GO:0000271">
    <property type="term" value="P:polysaccharide biosynthetic process"/>
    <property type="evidence" value="ECO:0007669"/>
    <property type="project" value="InterPro"/>
</dbReference>
<feature type="domain" description="GtrA/DPMS transmembrane" evidence="7">
    <location>
        <begin position="29"/>
        <end position="157"/>
    </location>
</feature>
<evidence type="ECO:0000256" key="4">
    <source>
        <dbReference type="ARBA" id="ARBA00022989"/>
    </source>
</evidence>
<dbReference type="InterPro" id="IPR051401">
    <property type="entry name" value="GtrA_CellWall_Glycosyl"/>
</dbReference>
<dbReference type="Pfam" id="PF04138">
    <property type="entry name" value="GtrA_DPMS_TM"/>
    <property type="match status" value="1"/>
</dbReference>
<comment type="subcellular location">
    <subcellularLocation>
        <location evidence="1">Membrane</location>
        <topology evidence="1">Multi-pass membrane protein</topology>
    </subcellularLocation>
</comment>
<keyword evidence="3 6" id="KW-0812">Transmembrane</keyword>
<feature type="transmembrane region" description="Helical" evidence="6">
    <location>
        <begin position="132"/>
        <end position="151"/>
    </location>
</feature>
<evidence type="ECO:0000256" key="1">
    <source>
        <dbReference type="ARBA" id="ARBA00004141"/>
    </source>
</evidence>
<organism evidence="8 9">
    <name type="scientific">Neorhodopirellula pilleata</name>
    <dbReference type="NCBI Taxonomy" id="2714738"/>
    <lineage>
        <taxon>Bacteria</taxon>
        <taxon>Pseudomonadati</taxon>
        <taxon>Planctomycetota</taxon>
        <taxon>Planctomycetia</taxon>
        <taxon>Pirellulales</taxon>
        <taxon>Pirellulaceae</taxon>
        <taxon>Neorhodopirellula</taxon>
    </lineage>
</organism>
<sequence length="158" mass="17797">MEWGSGLTTNASVRIDGSGVNLLHRQWVRYLIAGAFTALVDLFGFHLLETFVLPCDGISISEIVRSRHFAIDKTVAFVTANTVSYWVNSRWVFEQGRHRPTTEAFLFFGVSLLSYFGGLQFGRLLITVFNTPSLLAAVTCIAFSTVLNYTIRKMFVFR</sequence>
<dbReference type="Proteomes" id="UP000316213">
    <property type="component" value="Unassembled WGS sequence"/>
</dbReference>
<evidence type="ECO:0000259" key="7">
    <source>
        <dbReference type="Pfam" id="PF04138"/>
    </source>
</evidence>
<evidence type="ECO:0000313" key="8">
    <source>
        <dbReference type="EMBL" id="TWU04112.1"/>
    </source>
</evidence>
<keyword evidence="4 6" id="KW-1133">Transmembrane helix</keyword>
<dbReference type="PANTHER" id="PTHR38459">
    <property type="entry name" value="PROPHAGE BACTOPRENOL-LINKED GLUCOSE TRANSLOCASE HOMOLOG"/>
    <property type="match status" value="1"/>
</dbReference>
<evidence type="ECO:0000256" key="3">
    <source>
        <dbReference type="ARBA" id="ARBA00022692"/>
    </source>
</evidence>
<comment type="similarity">
    <text evidence="2">Belongs to the GtrA family.</text>
</comment>
<gene>
    <name evidence="8" type="ORF">Pla100_10490</name>
</gene>
<feature type="transmembrane region" description="Helical" evidence="6">
    <location>
        <begin position="104"/>
        <end position="126"/>
    </location>
</feature>
<feature type="transmembrane region" description="Helical" evidence="6">
    <location>
        <begin position="27"/>
        <end position="48"/>
    </location>
</feature>
<comment type="caution">
    <text evidence="8">The sequence shown here is derived from an EMBL/GenBank/DDBJ whole genome shotgun (WGS) entry which is preliminary data.</text>
</comment>
<evidence type="ECO:0000256" key="6">
    <source>
        <dbReference type="SAM" id="Phobius"/>
    </source>
</evidence>
<dbReference type="InterPro" id="IPR007267">
    <property type="entry name" value="GtrA_DPMS_TM"/>
</dbReference>